<dbReference type="SUPFAM" id="SSF141868">
    <property type="entry name" value="EAL domain-like"/>
    <property type="match status" value="1"/>
</dbReference>
<dbReference type="InterPro" id="IPR029787">
    <property type="entry name" value="Nucleotide_cyclase"/>
</dbReference>
<dbReference type="CDD" id="cd01948">
    <property type="entry name" value="EAL"/>
    <property type="match status" value="1"/>
</dbReference>
<dbReference type="SMART" id="SM00267">
    <property type="entry name" value="GGDEF"/>
    <property type="match status" value="1"/>
</dbReference>
<proteinExistence type="predicted"/>
<keyword evidence="5" id="KW-1185">Reference proteome</keyword>
<dbReference type="PANTHER" id="PTHR44757">
    <property type="entry name" value="DIGUANYLATE CYCLASE DGCP"/>
    <property type="match status" value="1"/>
</dbReference>
<evidence type="ECO:0000313" key="5">
    <source>
        <dbReference type="Proteomes" id="UP000297643"/>
    </source>
</evidence>
<dbReference type="RefSeq" id="WP_134506312.1">
    <property type="nucleotide sequence ID" value="NZ_SOFM01000007.1"/>
</dbReference>
<dbReference type="InterPro" id="IPR035919">
    <property type="entry name" value="EAL_sf"/>
</dbReference>
<dbReference type="EMBL" id="SOFM01000007">
    <property type="protein sequence ID" value="TFC07226.1"/>
    <property type="molecule type" value="Genomic_DNA"/>
</dbReference>
<dbReference type="Pfam" id="PF00990">
    <property type="entry name" value="GGDEF"/>
    <property type="match status" value="1"/>
</dbReference>
<dbReference type="NCBIfam" id="TIGR00254">
    <property type="entry name" value="GGDEF"/>
    <property type="match status" value="1"/>
</dbReference>
<dbReference type="PROSITE" id="PS50887">
    <property type="entry name" value="GGDEF"/>
    <property type="match status" value="1"/>
</dbReference>
<evidence type="ECO:0000256" key="1">
    <source>
        <dbReference type="SAM" id="MobiDB-lite"/>
    </source>
</evidence>
<accession>A0A4R8WGT4</accession>
<dbReference type="Gene3D" id="3.20.20.450">
    <property type="entry name" value="EAL domain"/>
    <property type="match status" value="1"/>
</dbReference>
<feature type="domain" description="EAL" evidence="2">
    <location>
        <begin position="326"/>
        <end position="579"/>
    </location>
</feature>
<dbReference type="CDD" id="cd01949">
    <property type="entry name" value="GGDEF"/>
    <property type="match status" value="1"/>
</dbReference>
<dbReference type="Gene3D" id="3.30.70.270">
    <property type="match status" value="1"/>
</dbReference>
<dbReference type="InterPro" id="IPR001633">
    <property type="entry name" value="EAL_dom"/>
</dbReference>
<reference evidence="4 5" key="1">
    <citation type="submission" date="2019-03" db="EMBL/GenBank/DDBJ databases">
        <title>Genomics of glacier-inhabiting Cryobacterium strains.</title>
        <authorList>
            <person name="Liu Q."/>
            <person name="Xin Y.-H."/>
        </authorList>
    </citation>
    <scope>NUCLEOTIDE SEQUENCE [LARGE SCALE GENOMIC DNA]</scope>
    <source>
        <strain evidence="4 5">RHLT2-21</strain>
    </source>
</reference>
<dbReference type="Proteomes" id="UP000297643">
    <property type="component" value="Unassembled WGS sequence"/>
</dbReference>
<comment type="caution">
    <text evidence="4">The sequence shown here is derived from an EMBL/GenBank/DDBJ whole genome shotgun (WGS) entry which is preliminary data.</text>
</comment>
<feature type="region of interest" description="Disordered" evidence="1">
    <location>
        <begin position="568"/>
        <end position="591"/>
    </location>
</feature>
<sequence>MSTILGTDVGRDNRVVCLADLATGVQVISAATPVTEIDRVFRADRQLRSLVVHDDGVHFLLSREQVEFTLTGRLGYGRGLHARSTARQMVPENSFFLPGTMSLATAAQRVLELPEGNRYRDVLVLTDDGPRVVSVSQIFERLSADFRYAALHDSLTGLPNRRQLEERGSTSIEDAGDITRLGVLYIDLDGFKAINDTFGHQTGDEILVGFAERLRHVIRPTDVLARLGGDEFAVLLVDVDEGQLRAIADRVVLGASVPFVCDGHLLHVSASVGIAMAGDVAAEQELSPLDALLRHADGAMLKAKQAGKRQVARLDGHGEAAPIVRNALIRRRLPEAFETRAFSLHYQPQLDLASGDCSAVEALLRWTDPVLGAVSPAEFIPIMELSGDIHRIGQRVINEVCAQARTWLDAGTSRRVAVNVSPLQLAARTIVPELLEALTRHGVPPALIQVEITEGAAITDLPRAIGQLEQLRGAGISIALDDYGTGFSSLALLRSLPLTTVKIDKTFIDHIDSSPADALLVGGIIDTAHALGLTVTAEGVERPCQLQLLRDLRCDAVQGYLISRPVAPDDLPPTQISDAAAPNDFGGPRPA</sequence>
<dbReference type="PROSITE" id="PS50883">
    <property type="entry name" value="EAL"/>
    <property type="match status" value="1"/>
</dbReference>
<organism evidence="4 5">
    <name type="scientific">Cryobacterium mannosilyticum</name>
    <dbReference type="NCBI Taxonomy" id="1259190"/>
    <lineage>
        <taxon>Bacteria</taxon>
        <taxon>Bacillati</taxon>
        <taxon>Actinomycetota</taxon>
        <taxon>Actinomycetes</taxon>
        <taxon>Micrococcales</taxon>
        <taxon>Microbacteriaceae</taxon>
        <taxon>Cryobacterium</taxon>
    </lineage>
</organism>
<evidence type="ECO:0000259" key="2">
    <source>
        <dbReference type="PROSITE" id="PS50883"/>
    </source>
</evidence>
<dbReference type="SMART" id="SM00052">
    <property type="entry name" value="EAL"/>
    <property type="match status" value="1"/>
</dbReference>
<evidence type="ECO:0000313" key="4">
    <source>
        <dbReference type="EMBL" id="TFC07226.1"/>
    </source>
</evidence>
<dbReference type="Pfam" id="PF00563">
    <property type="entry name" value="EAL"/>
    <property type="match status" value="1"/>
</dbReference>
<dbReference type="AlphaFoldDB" id="A0A4R8WGT4"/>
<dbReference type="InterPro" id="IPR043128">
    <property type="entry name" value="Rev_trsase/Diguanyl_cyclase"/>
</dbReference>
<name>A0A4R8WGT4_9MICO</name>
<gene>
    <name evidence="4" type="ORF">E3O32_01485</name>
</gene>
<protein>
    <submittedName>
        <fullName evidence="4">EAL domain-containing protein</fullName>
    </submittedName>
</protein>
<dbReference type="InterPro" id="IPR000160">
    <property type="entry name" value="GGDEF_dom"/>
</dbReference>
<evidence type="ECO:0000259" key="3">
    <source>
        <dbReference type="PROSITE" id="PS50887"/>
    </source>
</evidence>
<dbReference type="PANTHER" id="PTHR44757:SF2">
    <property type="entry name" value="BIOFILM ARCHITECTURE MAINTENANCE PROTEIN MBAA"/>
    <property type="match status" value="1"/>
</dbReference>
<feature type="domain" description="GGDEF" evidence="3">
    <location>
        <begin position="179"/>
        <end position="316"/>
    </location>
</feature>
<dbReference type="InterPro" id="IPR052155">
    <property type="entry name" value="Biofilm_reg_signaling"/>
</dbReference>
<dbReference type="SUPFAM" id="SSF55073">
    <property type="entry name" value="Nucleotide cyclase"/>
    <property type="match status" value="1"/>
</dbReference>